<comment type="caution">
    <text evidence="2">The sequence shown here is derived from an EMBL/GenBank/DDBJ whole genome shotgun (WGS) entry which is preliminary data.</text>
</comment>
<feature type="region of interest" description="Disordered" evidence="1">
    <location>
        <begin position="78"/>
        <end position="108"/>
    </location>
</feature>
<dbReference type="AlphaFoldDB" id="A0A4Z2EFW1"/>
<feature type="compositionally biased region" description="Polar residues" evidence="1">
    <location>
        <begin position="30"/>
        <end position="41"/>
    </location>
</feature>
<feature type="region of interest" description="Disordered" evidence="1">
    <location>
        <begin position="30"/>
        <end position="52"/>
    </location>
</feature>
<dbReference type="Proteomes" id="UP000314294">
    <property type="component" value="Unassembled WGS sequence"/>
</dbReference>
<evidence type="ECO:0000313" key="3">
    <source>
        <dbReference type="Proteomes" id="UP000314294"/>
    </source>
</evidence>
<evidence type="ECO:0000256" key="1">
    <source>
        <dbReference type="SAM" id="MobiDB-lite"/>
    </source>
</evidence>
<accession>A0A4Z2EFW1</accession>
<organism evidence="2 3">
    <name type="scientific">Liparis tanakae</name>
    <name type="common">Tanaka's snailfish</name>
    <dbReference type="NCBI Taxonomy" id="230148"/>
    <lineage>
        <taxon>Eukaryota</taxon>
        <taxon>Metazoa</taxon>
        <taxon>Chordata</taxon>
        <taxon>Craniata</taxon>
        <taxon>Vertebrata</taxon>
        <taxon>Euteleostomi</taxon>
        <taxon>Actinopterygii</taxon>
        <taxon>Neopterygii</taxon>
        <taxon>Teleostei</taxon>
        <taxon>Neoteleostei</taxon>
        <taxon>Acanthomorphata</taxon>
        <taxon>Eupercaria</taxon>
        <taxon>Perciformes</taxon>
        <taxon>Cottioidei</taxon>
        <taxon>Cottales</taxon>
        <taxon>Liparidae</taxon>
        <taxon>Liparis</taxon>
    </lineage>
</organism>
<protein>
    <submittedName>
        <fullName evidence="2">Uncharacterized protein</fullName>
    </submittedName>
</protein>
<proteinExistence type="predicted"/>
<name>A0A4Z2EFW1_9TELE</name>
<evidence type="ECO:0000313" key="2">
    <source>
        <dbReference type="EMBL" id="TNN27430.1"/>
    </source>
</evidence>
<keyword evidence="3" id="KW-1185">Reference proteome</keyword>
<reference evidence="2 3" key="1">
    <citation type="submission" date="2019-03" db="EMBL/GenBank/DDBJ databases">
        <title>First draft genome of Liparis tanakae, snailfish: a comprehensive survey of snailfish specific genes.</title>
        <authorList>
            <person name="Kim W."/>
            <person name="Song I."/>
            <person name="Jeong J.-H."/>
            <person name="Kim D."/>
            <person name="Kim S."/>
            <person name="Ryu S."/>
            <person name="Song J.Y."/>
            <person name="Lee S.K."/>
        </authorList>
    </citation>
    <scope>NUCLEOTIDE SEQUENCE [LARGE SCALE GENOMIC DNA]</scope>
    <source>
        <tissue evidence="2">Muscle</tissue>
    </source>
</reference>
<feature type="compositionally biased region" description="Basic and acidic residues" evidence="1">
    <location>
        <begin position="92"/>
        <end position="108"/>
    </location>
</feature>
<dbReference type="EMBL" id="SRLO01008313">
    <property type="protein sequence ID" value="TNN27430.1"/>
    <property type="molecule type" value="Genomic_DNA"/>
</dbReference>
<gene>
    <name evidence="2" type="ORF">EYF80_062426</name>
</gene>
<sequence length="108" mass="11900">MKYSYRQPDFLLRGLFGGPDGVAVQIQTQTQTPDQRYTQDASPHGPINGSTDRWINGSMDQWMYRSTASVIEDFLPGSLQAASGEGGPLIRDTAETTEKKTHLEPAGR</sequence>